<evidence type="ECO:0000313" key="2">
    <source>
        <dbReference type="Proteomes" id="UP000828390"/>
    </source>
</evidence>
<dbReference type="AlphaFoldDB" id="A0A9D4CU46"/>
<sequence length="66" mass="7884">MEYLDFTWKNQQYTVYPNFKDHRGLTFNWYEDGLHSTGEGRGKTEEQRNLVLEWTLDDQSLPSEPA</sequence>
<dbReference type="EMBL" id="JAIWYP010000012">
    <property type="protein sequence ID" value="KAH3731267.1"/>
    <property type="molecule type" value="Genomic_DNA"/>
</dbReference>
<accession>A0A9D4CU46</accession>
<evidence type="ECO:0000313" key="1">
    <source>
        <dbReference type="EMBL" id="KAH3731267.1"/>
    </source>
</evidence>
<keyword evidence="2" id="KW-1185">Reference proteome</keyword>
<reference evidence="1" key="2">
    <citation type="submission" date="2020-11" db="EMBL/GenBank/DDBJ databases">
        <authorList>
            <person name="McCartney M.A."/>
            <person name="Auch B."/>
            <person name="Kono T."/>
            <person name="Mallez S."/>
            <person name="Becker A."/>
            <person name="Gohl D.M."/>
            <person name="Silverstein K.A.T."/>
            <person name="Koren S."/>
            <person name="Bechman K.B."/>
            <person name="Herman A."/>
            <person name="Abrahante J.E."/>
            <person name="Garbe J."/>
        </authorList>
    </citation>
    <scope>NUCLEOTIDE SEQUENCE</scope>
    <source>
        <strain evidence="1">Duluth1</strain>
        <tissue evidence="1">Whole animal</tissue>
    </source>
</reference>
<gene>
    <name evidence="1" type="ORF">DPMN_057275</name>
</gene>
<comment type="caution">
    <text evidence="1">The sequence shown here is derived from an EMBL/GenBank/DDBJ whole genome shotgun (WGS) entry which is preliminary data.</text>
</comment>
<proteinExistence type="predicted"/>
<name>A0A9D4CU46_DREPO</name>
<protein>
    <submittedName>
        <fullName evidence="1">Uncharacterized protein</fullName>
    </submittedName>
</protein>
<dbReference type="Proteomes" id="UP000828390">
    <property type="component" value="Unassembled WGS sequence"/>
</dbReference>
<organism evidence="1 2">
    <name type="scientific">Dreissena polymorpha</name>
    <name type="common">Zebra mussel</name>
    <name type="synonym">Mytilus polymorpha</name>
    <dbReference type="NCBI Taxonomy" id="45954"/>
    <lineage>
        <taxon>Eukaryota</taxon>
        <taxon>Metazoa</taxon>
        <taxon>Spiralia</taxon>
        <taxon>Lophotrochozoa</taxon>
        <taxon>Mollusca</taxon>
        <taxon>Bivalvia</taxon>
        <taxon>Autobranchia</taxon>
        <taxon>Heteroconchia</taxon>
        <taxon>Euheterodonta</taxon>
        <taxon>Imparidentia</taxon>
        <taxon>Neoheterodontei</taxon>
        <taxon>Myida</taxon>
        <taxon>Dreissenoidea</taxon>
        <taxon>Dreissenidae</taxon>
        <taxon>Dreissena</taxon>
    </lineage>
</organism>
<reference evidence="1" key="1">
    <citation type="journal article" date="2019" name="bioRxiv">
        <title>The Genome of the Zebra Mussel, Dreissena polymorpha: A Resource for Invasive Species Research.</title>
        <authorList>
            <person name="McCartney M.A."/>
            <person name="Auch B."/>
            <person name="Kono T."/>
            <person name="Mallez S."/>
            <person name="Zhang Y."/>
            <person name="Obille A."/>
            <person name="Becker A."/>
            <person name="Abrahante J.E."/>
            <person name="Garbe J."/>
            <person name="Badalamenti J.P."/>
            <person name="Herman A."/>
            <person name="Mangelson H."/>
            <person name="Liachko I."/>
            <person name="Sullivan S."/>
            <person name="Sone E.D."/>
            <person name="Koren S."/>
            <person name="Silverstein K.A.T."/>
            <person name="Beckman K.B."/>
            <person name="Gohl D.M."/>
        </authorList>
    </citation>
    <scope>NUCLEOTIDE SEQUENCE</scope>
    <source>
        <strain evidence="1">Duluth1</strain>
        <tissue evidence="1">Whole animal</tissue>
    </source>
</reference>